<dbReference type="Proteomes" id="UP000245464">
    <property type="component" value="Chromosome 6"/>
</dbReference>
<dbReference type="InterPro" id="IPR046341">
    <property type="entry name" value="SET_dom_sf"/>
</dbReference>
<keyword evidence="1" id="KW-0479">Metal-binding</keyword>
<gene>
    <name evidence="5" type="ORF">PtrM4_118840</name>
</gene>
<dbReference type="KEGG" id="ptrr:90957077"/>
<feature type="domain" description="JmjC" evidence="4">
    <location>
        <begin position="356"/>
        <end position="520"/>
    </location>
</feature>
<dbReference type="GO" id="GO:0006355">
    <property type="term" value="P:regulation of DNA-templated transcription"/>
    <property type="evidence" value="ECO:0007669"/>
    <property type="project" value="TreeGrafter"/>
</dbReference>
<feature type="compositionally biased region" description="Basic residues" evidence="3">
    <location>
        <begin position="127"/>
        <end position="137"/>
    </location>
</feature>
<evidence type="ECO:0000313" key="6">
    <source>
        <dbReference type="Proteomes" id="UP000245464"/>
    </source>
</evidence>
<comment type="caution">
    <text evidence="5">The sequence shown here is derived from an EMBL/GenBank/DDBJ whole genome shotgun (WGS) entry which is preliminary data.</text>
</comment>
<sequence>MTLDPGTLDTLVHELESYVIKIKSIKMRVQSYSQPMVLTGQQSKKPPDTIPPDTIPPDVRSKLEKTVRSIIIGAGTILATLQLPLRQTRENKPEPTSKRNLRLNKDTDRDKEAHVVQKRAVYLARNSRGKRSRRSGKSRPPVVQEPTSQDEEQQPLRRSLQDDAAGEGATSNNQEDDNTERETDDITEGRSSDDNNVLNHATRPSALERAGVDSTLPQFSVPTHQCDLTDLGLYTVPTLEKFTSLPDVHRTGMCHLSIQDFSMQNLDFDAGIVQDARRTTTQLKYNTACLKRPGVMAISSSYSGRPLTPFTTFTDAPRGHYSDEQLEEIFESFCRDTTSGKPQWYLIGSSKEVLGEQCRYSDLLTAGPYLQQALTQTIDGVNTSYIYASYATGRTATAMHYEDCAWFSVNLMLCGAPKIWLSIEPTSNEKFEAGLGALFPGQLTTCSQRIRHLSVLVAPSVLKSLGVKYHIKACYPGELIFTTPAAYHQIINMGANLAEAVNFMDRNISPYPQNYNFCTSKICGFTDSPGPHHFRASKRPWLGEQTETPPGKRRRDGPARLELRTEHYSEFASATPPLDNHDQDILYHTAAYHSAAKVSCQQADLPLLRVRANTFAYVSCLESLKGGAAKFSSEIITRILRLQNTPNTPDARRTLVHNFSTSKKWRSLCESHGPGLLALLPLQSEAPYFLCTSSLLKMNDADIKHFNDLLEQCMKEGEFKEILQSLCAIANGLVKRVLSDTSFQYGFEDPNNLPADFEHPHFEYRSEWFNSTTPVLSENDDLDLKNTLSLLRPQAYLAQSQPASTLSRKLHRLKATVDVTLMPNASASCIDAAASRHCPCMPPRLGFYRLSATSSDKLPIVESRVPYGPEDYIGELTGLLHSADHSDCSGTFCALYWPTGNQPICHLHWDDQGNWVRHIPHSCDPSAKFMPQILGCRLRVMLQAKASIVRGTAITADWSRLRGYSGEKRRQCISCEGPCSSSLSDSPP</sequence>
<keyword evidence="2" id="KW-0408">Iron</keyword>
<dbReference type="AlphaFoldDB" id="A0A834VNW2"/>
<dbReference type="Pfam" id="PF02373">
    <property type="entry name" value="JmjC"/>
    <property type="match status" value="1"/>
</dbReference>
<proteinExistence type="predicted"/>
<evidence type="ECO:0000313" key="5">
    <source>
        <dbReference type="EMBL" id="KAF7569469.1"/>
    </source>
</evidence>
<accession>A0A834VNW2</accession>
<dbReference type="RefSeq" id="XP_065961517.1">
    <property type="nucleotide sequence ID" value="XM_066108332.1"/>
</dbReference>
<dbReference type="GO" id="GO:0046872">
    <property type="term" value="F:metal ion binding"/>
    <property type="evidence" value="ECO:0007669"/>
    <property type="project" value="UniProtKB-KW"/>
</dbReference>
<dbReference type="GeneID" id="90957077"/>
<dbReference type="SMART" id="SM00558">
    <property type="entry name" value="JmjC"/>
    <property type="match status" value="1"/>
</dbReference>
<evidence type="ECO:0000256" key="1">
    <source>
        <dbReference type="ARBA" id="ARBA00022723"/>
    </source>
</evidence>
<dbReference type="PROSITE" id="PS51184">
    <property type="entry name" value="JMJC"/>
    <property type="match status" value="1"/>
</dbReference>
<feature type="region of interest" description="Disordered" evidence="3">
    <location>
        <begin position="38"/>
        <end position="59"/>
    </location>
</feature>
<evidence type="ECO:0000256" key="3">
    <source>
        <dbReference type="SAM" id="MobiDB-lite"/>
    </source>
</evidence>
<reference evidence="5" key="1">
    <citation type="journal article" date="2018" name="BMC Genomics">
        <title>Comparative genomics of the wheat fungal pathogen Pyrenophora tritici-repentis reveals chromosomal variations and genome plasticity.</title>
        <authorList>
            <person name="Moolhuijzen P."/>
            <person name="See P.T."/>
            <person name="Hane J.K."/>
            <person name="Shi G."/>
            <person name="Liu Z."/>
            <person name="Oliver R.P."/>
            <person name="Moffat C.S."/>
        </authorList>
    </citation>
    <scope>NUCLEOTIDE SEQUENCE [LARGE SCALE GENOMIC DNA]</scope>
    <source>
        <strain evidence="5">M4</strain>
    </source>
</reference>
<dbReference type="PANTHER" id="PTHR10694:SF33">
    <property type="entry name" value="LYSINE-SPECIFIC DEMETHYLASE 5"/>
    <property type="match status" value="1"/>
</dbReference>
<evidence type="ECO:0000259" key="4">
    <source>
        <dbReference type="PROSITE" id="PS51184"/>
    </source>
</evidence>
<evidence type="ECO:0000256" key="2">
    <source>
        <dbReference type="ARBA" id="ARBA00023004"/>
    </source>
</evidence>
<dbReference type="Gene3D" id="2.170.270.10">
    <property type="entry name" value="SET domain"/>
    <property type="match status" value="1"/>
</dbReference>
<feature type="region of interest" description="Disordered" evidence="3">
    <location>
        <begin position="535"/>
        <end position="558"/>
    </location>
</feature>
<protein>
    <submittedName>
        <fullName evidence="5">JmjC domain-containing histone demethylation protein 3D</fullName>
    </submittedName>
</protein>
<dbReference type="GO" id="GO:0034647">
    <property type="term" value="F:histone H3K4me/H3K4me2/H3K4me3 demethylase activity"/>
    <property type="evidence" value="ECO:0007669"/>
    <property type="project" value="TreeGrafter"/>
</dbReference>
<dbReference type="GO" id="GO:0005634">
    <property type="term" value="C:nucleus"/>
    <property type="evidence" value="ECO:0007669"/>
    <property type="project" value="TreeGrafter"/>
</dbReference>
<feature type="region of interest" description="Disordered" evidence="3">
    <location>
        <begin position="85"/>
        <end position="211"/>
    </location>
</feature>
<dbReference type="Gene3D" id="2.60.120.650">
    <property type="entry name" value="Cupin"/>
    <property type="match status" value="1"/>
</dbReference>
<name>A0A834VNW2_9PLEO</name>
<dbReference type="SUPFAM" id="SSF82199">
    <property type="entry name" value="SET domain"/>
    <property type="match status" value="1"/>
</dbReference>
<dbReference type="SUPFAM" id="SSF51197">
    <property type="entry name" value="Clavaminate synthase-like"/>
    <property type="match status" value="1"/>
</dbReference>
<organism evidence="5 6">
    <name type="scientific">Pyrenophora tritici-repentis</name>
    <dbReference type="NCBI Taxonomy" id="45151"/>
    <lineage>
        <taxon>Eukaryota</taxon>
        <taxon>Fungi</taxon>
        <taxon>Dikarya</taxon>
        <taxon>Ascomycota</taxon>
        <taxon>Pezizomycotina</taxon>
        <taxon>Dothideomycetes</taxon>
        <taxon>Pleosporomycetidae</taxon>
        <taxon>Pleosporales</taxon>
        <taxon>Pleosporineae</taxon>
        <taxon>Pleosporaceae</taxon>
        <taxon>Pyrenophora</taxon>
    </lineage>
</organism>
<feature type="compositionally biased region" description="Basic and acidic residues" evidence="3">
    <location>
        <begin position="87"/>
        <end position="115"/>
    </location>
</feature>
<dbReference type="InterPro" id="IPR003347">
    <property type="entry name" value="JmjC_dom"/>
</dbReference>
<feature type="compositionally biased region" description="Acidic residues" evidence="3">
    <location>
        <begin position="174"/>
        <end position="186"/>
    </location>
</feature>
<dbReference type="EMBL" id="NQIK02000006">
    <property type="protein sequence ID" value="KAF7569469.1"/>
    <property type="molecule type" value="Genomic_DNA"/>
</dbReference>
<dbReference type="GO" id="GO:0000785">
    <property type="term" value="C:chromatin"/>
    <property type="evidence" value="ECO:0007669"/>
    <property type="project" value="TreeGrafter"/>
</dbReference>
<dbReference type="PANTHER" id="PTHR10694">
    <property type="entry name" value="LYSINE-SPECIFIC DEMETHYLASE"/>
    <property type="match status" value="1"/>
</dbReference>